<organism evidence="2 3">
    <name type="scientific">Cloacibacillus evryensis</name>
    <dbReference type="NCBI Taxonomy" id="508460"/>
    <lineage>
        <taxon>Bacteria</taxon>
        <taxon>Thermotogati</taxon>
        <taxon>Synergistota</taxon>
        <taxon>Synergistia</taxon>
        <taxon>Synergistales</taxon>
        <taxon>Synergistaceae</taxon>
        <taxon>Cloacibacillus</taxon>
    </lineage>
</organism>
<dbReference type="SUPFAM" id="SSF88723">
    <property type="entry name" value="PIN domain-like"/>
    <property type="match status" value="1"/>
</dbReference>
<gene>
    <name evidence="2" type="ORF">NE630_07080</name>
</gene>
<dbReference type="RefSeq" id="WP_008709056.1">
    <property type="nucleotide sequence ID" value="NZ_CABKQM010000002.1"/>
</dbReference>
<proteinExistence type="predicted"/>
<keyword evidence="3" id="KW-1185">Reference proteome</keyword>
<protein>
    <submittedName>
        <fullName evidence="2">PIN domain-containing protein</fullName>
    </submittedName>
</protein>
<dbReference type="InterPro" id="IPR029060">
    <property type="entry name" value="PIN-like_dom_sf"/>
</dbReference>
<evidence type="ECO:0000259" key="1">
    <source>
        <dbReference type="Pfam" id="PF13470"/>
    </source>
</evidence>
<comment type="caution">
    <text evidence="2">The sequence shown here is derived from an EMBL/GenBank/DDBJ whole genome shotgun (WGS) entry which is preliminary data.</text>
</comment>
<accession>A0AAW5K2T1</accession>
<dbReference type="Pfam" id="PF13470">
    <property type="entry name" value="PIN_3"/>
    <property type="match status" value="1"/>
</dbReference>
<evidence type="ECO:0000313" key="3">
    <source>
        <dbReference type="Proteomes" id="UP001205919"/>
    </source>
</evidence>
<evidence type="ECO:0000313" key="2">
    <source>
        <dbReference type="EMBL" id="MCQ4814191.1"/>
    </source>
</evidence>
<sequence length="139" mass="15030">MKISFGTNVILDAIIEGREGGAEAKQLILAVAQDRTEGLISANSITDIYYIARKYLGDVKTREVIYSLLTIFSVAGVGEDDCLNALELPMGDFEDALLAVCSQRDGAEYIVTRDEGFIAAPGCPVKAVRPAMMLSILQR</sequence>
<feature type="domain" description="PIN" evidence="1">
    <location>
        <begin position="6"/>
        <end position="114"/>
    </location>
</feature>
<dbReference type="AlphaFoldDB" id="A0AAW5K2T1"/>
<name>A0AAW5K2T1_9BACT</name>
<dbReference type="Proteomes" id="UP001205919">
    <property type="component" value="Unassembled WGS sequence"/>
</dbReference>
<dbReference type="InterPro" id="IPR002716">
    <property type="entry name" value="PIN_dom"/>
</dbReference>
<reference evidence="2 3" key="1">
    <citation type="submission" date="2022-06" db="EMBL/GenBank/DDBJ databases">
        <title>Isolation of gut microbiota from human fecal samples.</title>
        <authorList>
            <person name="Pamer E.G."/>
            <person name="Barat B."/>
            <person name="Waligurski E."/>
            <person name="Medina S."/>
            <person name="Paddock L."/>
            <person name="Mostad J."/>
        </authorList>
    </citation>
    <scope>NUCLEOTIDE SEQUENCE [LARGE SCALE GENOMIC DNA]</scope>
    <source>
        <strain evidence="2 3">DFI.9.90</strain>
    </source>
</reference>
<dbReference type="EMBL" id="JANFYT010000012">
    <property type="protein sequence ID" value="MCQ4814191.1"/>
    <property type="molecule type" value="Genomic_DNA"/>
</dbReference>